<dbReference type="KEGG" id="pdo:PSDT_0294"/>
<dbReference type="Proteomes" id="UP000004946">
    <property type="component" value="Chromosome"/>
</dbReference>
<dbReference type="EMBL" id="AEON01000002">
    <property type="protein sequence ID" value="EFT82695.1"/>
    <property type="molecule type" value="Genomic_DNA"/>
</dbReference>
<feature type="transmembrane region" description="Helical" evidence="8">
    <location>
        <begin position="12"/>
        <end position="31"/>
    </location>
</feature>
<dbReference type="GO" id="GO:0000160">
    <property type="term" value="P:phosphorelay signal transduction system"/>
    <property type="evidence" value="ECO:0007669"/>
    <property type="project" value="UniProtKB-KW"/>
</dbReference>
<gene>
    <name evidence="9" type="ORF">HMPREF0620_1380</name>
</gene>
<feature type="region of interest" description="Disordered" evidence="7">
    <location>
        <begin position="250"/>
        <end position="269"/>
    </location>
</feature>
<dbReference type="PANTHER" id="PTHR24421:SF10">
    <property type="entry name" value="NITRATE_NITRITE SENSOR PROTEIN NARQ"/>
    <property type="match status" value="1"/>
</dbReference>
<dbReference type="PATRIC" id="fig|864564.6.peg.322"/>
<keyword evidence="5" id="KW-0902">Two-component regulatory system</keyword>
<name>E6K2Z1_PARDN</name>
<dbReference type="InterPro" id="IPR036890">
    <property type="entry name" value="HATPase_C_sf"/>
</dbReference>
<evidence type="ECO:0000256" key="6">
    <source>
        <dbReference type="SAM" id="Coils"/>
    </source>
</evidence>
<protein>
    <recommendedName>
        <fullName evidence="2">histidine kinase</fullName>
        <ecNumber evidence="2">2.7.13.3</ecNumber>
    </recommendedName>
</protein>
<feature type="transmembrane region" description="Helical" evidence="8">
    <location>
        <begin position="43"/>
        <end position="61"/>
    </location>
</feature>
<proteinExistence type="predicted"/>
<feature type="transmembrane region" description="Helical" evidence="8">
    <location>
        <begin position="130"/>
        <end position="149"/>
    </location>
</feature>
<dbReference type="PANTHER" id="PTHR24421">
    <property type="entry name" value="NITRATE/NITRITE SENSOR PROTEIN NARX-RELATED"/>
    <property type="match status" value="1"/>
</dbReference>
<keyword evidence="3" id="KW-0808">Transferase</keyword>
<evidence type="ECO:0000313" key="9">
    <source>
        <dbReference type="EMBL" id="EFT82695.1"/>
    </source>
</evidence>
<keyword evidence="10" id="KW-1185">Reference proteome</keyword>
<keyword evidence="6" id="KW-0175">Coiled coil</keyword>
<reference evidence="9 10" key="1">
    <citation type="submission" date="2010-12" db="EMBL/GenBank/DDBJ databases">
        <authorList>
            <person name="Muzny D."/>
            <person name="Qin X."/>
            <person name="Buhay C."/>
            <person name="Dugan-Rocha S."/>
            <person name="Ding Y."/>
            <person name="Chen G."/>
            <person name="Hawes A."/>
            <person name="Holder M."/>
            <person name="Jhangiani S."/>
            <person name="Johnson A."/>
            <person name="Khan Z."/>
            <person name="Li Z."/>
            <person name="Liu W."/>
            <person name="Liu X."/>
            <person name="Perez L."/>
            <person name="Shen H."/>
            <person name="Wang Q."/>
            <person name="Watt J."/>
            <person name="Xi L."/>
            <person name="Xin Y."/>
            <person name="Zhou J."/>
            <person name="Deng J."/>
            <person name="Jiang H."/>
            <person name="Liu Y."/>
            <person name="Qu J."/>
            <person name="Song X.-Z."/>
            <person name="Zhang L."/>
            <person name="Villasana D."/>
            <person name="Johnson A."/>
            <person name="Liu J."/>
            <person name="Liyanage D."/>
            <person name="Lorensuhewa L."/>
            <person name="Robinson T."/>
            <person name="Song A."/>
            <person name="Song B.-B."/>
            <person name="Dinh H."/>
            <person name="Thornton R."/>
            <person name="Coyle M."/>
            <person name="Francisco L."/>
            <person name="Jackson L."/>
            <person name="Javaid M."/>
            <person name="Korchina V."/>
            <person name="Kovar C."/>
            <person name="Mata R."/>
            <person name="Mathew T."/>
            <person name="Ngo R."/>
            <person name="Nguyen L."/>
            <person name="Nguyen N."/>
            <person name="Okwuonu G."/>
            <person name="Ongeri F."/>
            <person name="Pham C."/>
            <person name="Simmons D."/>
            <person name="Wilczek-Boney K."/>
            <person name="Hale W."/>
            <person name="Jakkamsetti A."/>
            <person name="Pham P."/>
            <person name="Ruth R."/>
            <person name="San Lucas F."/>
            <person name="Warren J."/>
            <person name="Zhang J."/>
            <person name="Zhao Z."/>
            <person name="Zhou C."/>
            <person name="Zhu D."/>
            <person name="Lee S."/>
            <person name="Bess C."/>
            <person name="Blankenburg K."/>
            <person name="Forbes L."/>
            <person name="Fu Q."/>
            <person name="Gubbala S."/>
            <person name="Hirani K."/>
            <person name="Jayaseelan J.C."/>
            <person name="Lara F."/>
            <person name="Munidasa M."/>
            <person name="Palculict T."/>
            <person name="Patil S."/>
            <person name="Pu L.-L."/>
            <person name="Saada N."/>
            <person name="Tang L."/>
            <person name="Weissenberger G."/>
            <person name="Zhu Y."/>
            <person name="Hemphill L."/>
            <person name="Shang Y."/>
            <person name="Youmans B."/>
            <person name="Ayvaz T."/>
            <person name="Ross M."/>
            <person name="Santibanez J."/>
            <person name="Aqrawi P."/>
            <person name="Gross S."/>
            <person name="Joshi V."/>
            <person name="Fowler G."/>
            <person name="Nazareth L."/>
            <person name="Reid J."/>
            <person name="Worley K."/>
            <person name="Petrosino J."/>
            <person name="Highlander S."/>
            <person name="Gibbs R."/>
        </authorList>
    </citation>
    <scope>NUCLEOTIDE SEQUENCE [LARGE SCALE GENOMIC DNA]</scope>
    <source>
        <strain evidence="9 10">DSM 10105</strain>
    </source>
</reference>
<keyword evidence="8" id="KW-1133">Transmembrane helix</keyword>
<comment type="caution">
    <text evidence="9">The sequence shown here is derived from an EMBL/GenBank/DDBJ whole genome shotgun (WGS) entry which is preliminary data.</text>
</comment>
<accession>E6K2Z1</accession>
<dbReference type="RefSeq" id="WP_006290670.1">
    <property type="nucleotide sequence ID" value="NZ_AP012333.1"/>
</dbReference>
<dbReference type="AlphaFoldDB" id="E6K2Z1"/>
<dbReference type="Gene3D" id="3.30.565.10">
    <property type="entry name" value="Histidine kinase-like ATPase, C-terminal domain"/>
    <property type="match status" value="1"/>
</dbReference>
<dbReference type="eggNOG" id="COG4585">
    <property type="taxonomic scope" value="Bacteria"/>
</dbReference>
<evidence type="ECO:0000256" key="1">
    <source>
        <dbReference type="ARBA" id="ARBA00000085"/>
    </source>
</evidence>
<keyword evidence="8" id="KW-0472">Membrane</keyword>
<evidence type="ECO:0000256" key="8">
    <source>
        <dbReference type="SAM" id="Phobius"/>
    </source>
</evidence>
<organism evidence="9 10">
    <name type="scientific">Parascardovia denticolens DSM 10105 = JCM 12538</name>
    <dbReference type="NCBI Taxonomy" id="864564"/>
    <lineage>
        <taxon>Bacteria</taxon>
        <taxon>Bacillati</taxon>
        <taxon>Actinomycetota</taxon>
        <taxon>Actinomycetes</taxon>
        <taxon>Bifidobacteriales</taxon>
        <taxon>Bifidobacteriaceae</taxon>
        <taxon>Parascardovia</taxon>
    </lineage>
</organism>
<evidence type="ECO:0000256" key="3">
    <source>
        <dbReference type="ARBA" id="ARBA00022679"/>
    </source>
</evidence>
<dbReference type="InterPro" id="IPR050482">
    <property type="entry name" value="Sensor_HK_TwoCompSys"/>
</dbReference>
<evidence type="ECO:0000256" key="5">
    <source>
        <dbReference type="ARBA" id="ARBA00023012"/>
    </source>
</evidence>
<comment type="catalytic activity">
    <reaction evidence="1">
        <text>ATP + protein L-histidine = ADP + protein N-phospho-L-histidine.</text>
        <dbReference type="EC" id="2.7.13.3"/>
    </reaction>
</comment>
<sequence>MNNLATSFRLRYASHSWLIAVSVTALILSVFECVEISSPNPFYWILYSCYMLTILVLPAWPRQGSWLMLAISYLLPLFEGPRYPAILLGEIIALSVLAYYAKVWESILALLSAFLAQSLVADFLHPVDVFSWFVFVALCGSGLLLGYVFREKSRREEAEKRQAQEELAIARLQLVEARNKLALRIHDSLTNNLSDISLIAHEHAEGSPTENPGSDVSDWRTVSERTKDSFKQIHTIIDLLSQDLRTKRNLQTGQSPQTRQSPQTGQGPWEAEISSLVTRLREHHGQRGQRGHISLEIADGLDLPQKISPEAQEETLSLLTEIFANIQRHAPSGDDSYDLFVQIGPERILIRQTNDLPNSGTRPLPEAERSGRGLGMHQAIVEKLGGTMRTRLQDGHWLIYVSLPVS</sequence>
<evidence type="ECO:0000313" key="10">
    <source>
        <dbReference type="Proteomes" id="UP000004946"/>
    </source>
</evidence>
<keyword evidence="8" id="KW-0812">Transmembrane</keyword>
<evidence type="ECO:0000256" key="7">
    <source>
        <dbReference type="SAM" id="MobiDB-lite"/>
    </source>
</evidence>
<feature type="compositionally biased region" description="Polar residues" evidence="7">
    <location>
        <begin position="250"/>
        <end position="266"/>
    </location>
</feature>
<dbReference type="EC" id="2.7.13.3" evidence="2"/>
<evidence type="ECO:0000256" key="4">
    <source>
        <dbReference type="ARBA" id="ARBA00022777"/>
    </source>
</evidence>
<keyword evidence="4" id="KW-0418">Kinase</keyword>
<dbReference type="HOGENOM" id="CLU_055250_0_0_11"/>
<evidence type="ECO:0000256" key="2">
    <source>
        <dbReference type="ARBA" id="ARBA00012438"/>
    </source>
</evidence>
<dbReference type="GO" id="GO:0004673">
    <property type="term" value="F:protein histidine kinase activity"/>
    <property type="evidence" value="ECO:0007669"/>
    <property type="project" value="UniProtKB-EC"/>
</dbReference>
<feature type="coiled-coil region" evidence="6">
    <location>
        <begin position="153"/>
        <end position="180"/>
    </location>
</feature>